<dbReference type="Gene3D" id="1.25.10.10">
    <property type="entry name" value="Leucine-rich Repeat Variant"/>
    <property type="match status" value="1"/>
</dbReference>
<dbReference type="SUPFAM" id="SSF48371">
    <property type="entry name" value="ARM repeat"/>
    <property type="match status" value="1"/>
</dbReference>
<keyword evidence="2" id="KW-0813">Transport</keyword>
<sequence length="1037" mass="114825">MEQQILTLLGETQLPAEAPRQHAERQLEQLYTNEAFPISLASIASENSLPLNLRQSALLVLKTFVLKGWSPTLDEFGGQVLINNANKEQLRKQLLEIATSGLNDRKVKGAASFVISKIASADFPDAWPDLLPTLVDLVPRVDNDRLHGVLTVLGDLVDDGFNEDQFFQSARSLVKCLYDVAVDGGRKLTLRALAVSVFRGCYDTLEMVAEVHQADVKEFMSEALTAWAPIFIEVLRLPLPPIPSQDDEDSAGEVFETWRGFIALKIQVVRALEKTMAVFPTLLISQSLPVFSATWAALAAHLAPYHTFYIHEDRQGRLEDADRLPYTLDFLILEELDLLRSLLGVRPVKKELMNYLEPAVPASPEKEWVADILRLLVGYSQITTEEEGLWEIDVNVFLSEESSETANYTPRNACSDLVDMITSWLPNQALEILLAYARTVSQDGASSWRSREATLFILNRMLVEYHEQGNDVQAITAGAYSDHVQPAMLSDDQFLRSRGFTVAGTIVKASTAQLDQVAADLTQKSLDAIRDDSSDIVKVSCIRVLRDCIGAMSLTQAKNFQIPIVTVISEYLSSQDLDELVDNEDLLNTMVETLRDAIQVDATLCLTSAALDVLFTMASQGARNMQTVDIVEEAFMGITESIAAQGMDAYSQLCAKVLPTLAGAFDVGNMTSENALVDMAATLLSVLAEHGTEPLPQGFVAAVMPKLRRILFSDTEFNLHQMATATIKHILAHDPVQMLSWRDPHDGKEGLEVILVIVDRLLGPTVADTSAAEVGGLAAELVEKAGSERLGPYLLQLLRVVAVRLSTAEHAPFIQSLILVFARLSLGNAKEVLDFLEQVQIDGTESRTGLDVVLRKWLENSISFSGYDEIRQNILALANIYNLHDERLSRIQVQGDLIMPKDDRIRTRSRAKAVPDQYTVIPASLKLVKVLIAELVNPSSPIRPNMSNGTSKVEEGSDDDEWEDEPLESLDLNAPSTRAQLMSWMDESKWSARGTDDQTQAYLGDFFRHIANEPDFQILYQSLDDSEKAKLQALGQM</sequence>
<evidence type="ECO:0000313" key="8">
    <source>
        <dbReference type="Proteomes" id="UP000192927"/>
    </source>
</evidence>
<dbReference type="GO" id="GO:0005829">
    <property type="term" value="C:cytosol"/>
    <property type="evidence" value="ECO:0007669"/>
    <property type="project" value="TreeGrafter"/>
</dbReference>
<evidence type="ECO:0000256" key="5">
    <source>
        <dbReference type="SAM" id="MobiDB-lite"/>
    </source>
</evidence>
<reference evidence="8" key="1">
    <citation type="submission" date="2017-03" db="EMBL/GenBank/DDBJ databases">
        <authorList>
            <person name="Sharma R."/>
            <person name="Thines M."/>
        </authorList>
    </citation>
    <scope>NUCLEOTIDE SEQUENCE [LARGE SCALE GENOMIC DNA]</scope>
</reference>
<comment type="subcellular location">
    <subcellularLocation>
        <location evidence="1">Nucleus</location>
    </subcellularLocation>
</comment>
<evidence type="ECO:0000256" key="2">
    <source>
        <dbReference type="ARBA" id="ARBA00022448"/>
    </source>
</evidence>
<dbReference type="Pfam" id="PF03810">
    <property type="entry name" value="IBN_N"/>
    <property type="match status" value="1"/>
</dbReference>
<dbReference type="PROSITE" id="PS50166">
    <property type="entry name" value="IMPORTIN_B_NT"/>
    <property type="match status" value="1"/>
</dbReference>
<accession>A0A1W5DB81</accession>
<organism evidence="7 8">
    <name type="scientific">Lasallia pustulata</name>
    <dbReference type="NCBI Taxonomy" id="136370"/>
    <lineage>
        <taxon>Eukaryota</taxon>
        <taxon>Fungi</taxon>
        <taxon>Dikarya</taxon>
        <taxon>Ascomycota</taxon>
        <taxon>Pezizomycotina</taxon>
        <taxon>Lecanoromycetes</taxon>
        <taxon>OSLEUM clade</taxon>
        <taxon>Umbilicariomycetidae</taxon>
        <taxon>Umbilicariales</taxon>
        <taxon>Umbilicariaceae</taxon>
        <taxon>Lasallia</taxon>
    </lineage>
</organism>
<dbReference type="InterPro" id="IPR001494">
    <property type="entry name" value="Importin-beta_N"/>
</dbReference>
<dbReference type="EMBL" id="FWEW01003658">
    <property type="protein sequence ID" value="SLM40240.1"/>
    <property type="molecule type" value="Genomic_DNA"/>
</dbReference>
<name>A0A1W5DB81_9LECA</name>
<evidence type="ECO:0000256" key="4">
    <source>
        <dbReference type="ARBA" id="ARBA00023242"/>
    </source>
</evidence>
<feature type="region of interest" description="Disordered" evidence="5">
    <location>
        <begin position="941"/>
        <end position="964"/>
    </location>
</feature>
<dbReference type="GO" id="GO:0031267">
    <property type="term" value="F:small GTPase binding"/>
    <property type="evidence" value="ECO:0007669"/>
    <property type="project" value="InterPro"/>
</dbReference>
<feature type="compositionally biased region" description="Polar residues" evidence="5">
    <location>
        <begin position="941"/>
        <end position="951"/>
    </location>
</feature>
<evidence type="ECO:0000313" key="7">
    <source>
        <dbReference type="EMBL" id="SLM40240.1"/>
    </source>
</evidence>
<dbReference type="InterPro" id="IPR056840">
    <property type="entry name" value="HEAT_IPO9_central"/>
</dbReference>
<dbReference type="PANTHER" id="PTHR10997:SF9">
    <property type="entry name" value="IMPORTIN-9"/>
    <property type="match status" value="1"/>
</dbReference>
<dbReference type="InterPro" id="IPR016024">
    <property type="entry name" value="ARM-type_fold"/>
</dbReference>
<dbReference type="Proteomes" id="UP000192927">
    <property type="component" value="Unassembled WGS sequence"/>
</dbReference>
<evidence type="ECO:0000259" key="6">
    <source>
        <dbReference type="PROSITE" id="PS50166"/>
    </source>
</evidence>
<keyword evidence="4" id="KW-0539">Nucleus</keyword>
<dbReference type="GO" id="GO:0005635">
    <property type="term" value="C:nuclear envelope"/>
    <property type="evidence" value="ECO:0007669"/>
    <property type="project" value="TreeGrafter"/>
</dbReference>
<dbReference type="GO" id="GO:0006606">
    <property type="term" value="P:protein import into nucleus"/>
    <property type="evidence" value="ECO:0007669"/>
    <property type="project" value="TreeGrafter"/>
</dbReference>
<dbReference type="PANTHER" id="PTHR10997">
    <property type="entry name" value="IMPORTIN-7, 8, 11"/>
    <property type="match status" value="1"/>
</dbReference>
<proteinExistence type="predicted"/>
<evidence type="ECO:0000256" key="1">
    <source>
        <dbReference type="ARBA" id="ARBA00004123"/>
    </source>
</evidence>
<protein>
    <submittedName>
        <fullName evidence="7">Importin-beta, N-terminal domain</fullName>
    </submittedName>
</protein>
<dbReference type="Pfam" id="PF25018">
    <property type="entry name" value="HEAT_IPO9_c"/>
    <property type="match status" value="1"/>
</dbReference>
<dbReference type="AlphaFoldDB" id="A0A1W5DB81"/>
<evidence type="ECO:0000256" key="3">
    <source>
        <dbReference type="ARBA" id="ARBA00022927"/>
    </source>
</evidence>
<feature type="domain" description="Importin N-terminal" evidence="6">
    <location>
        <begin position="23"/>
        <end position="100"/>
    </location>
</feature>
<keyword evidence="8" id="KW-1185">Reference proteome</keyword>
<dbReference type="SMART" id="SM00913">
    <property type="entry name" value="IBN_N"/>
    <property type="match status" value="1"/>
</dbReference>
<keyword evidence="3" id="KW-0653">Protein transport</keyword>
<dbReference type="InterPro" id="IPR011989">
    <property type="entry name" value="ARM-like"/>
</dbReference>